<evidence type="ECO:0000256" key="5">
    <source>
        <dbReference type="ARBA" id="ARBA00023242"/>
    </source>
</evidence>
<reference evidence="6 7" key="1">
    <citation type="journal article" date="2016" name="Nat. Commun.">
        <title>Extremotolerant tardigrade genome and improved radiotolerance of human cultured cells by tardigrade-unique protein.</title>
        <authorList>
            <person name="Hashimoto T."/>
            <person name="Horikawa D.D."/>
            <person name="Saito Y."/>
            <person name="Kuwahara H."/>
            <person name="Kozuka-Hata H."/>
            <person name="Shin-I T."/>
            <person name="Minakuchi Y."/>
            <person name="Ohishi K."/>
            <person name="Motoyama A."/>
            <person name="Aizu T."/>
            <person name="Enomoto A."/>
            <person name="Kondo K."/>
            <person name="Tanaka S."/>
            <person name="Hara Y."/>
            <person name="Koshikawa S."/>
            <person name="Sagara H."/>
            <person name="Miura T."/>
            <person name="Yokobori S."/>
            <person name="Miyagawa K."/>
            <person name="Suzuki Y."/>
            <person name="Kubo T."/>
            <person name="Oyama M."/>
            <person name="Kohara Y."/>
            <person name="Fujiyama A."/>
            <person name="Arakawa K."/>
            <person name="Katayama T."/>
            <person name="Toyoda A."/>
            <person name="Kunieda T."/>
        </authorList>
    </citation>
    <scope>NUCLEOTIDE SEQUENCE [LARGE SCALE GENOMIC DNA]</scope>
    <source>
        <strain evidence="6 7">YOKOZUNA-1</strain>
    </source>
</reference>
<sequence length="269" mass="30540">MPYVAKWTKVNWTMCRWRLPPPSLGSPTSTVKSKRAANEVKRRAPIYKYWNLDEKAKKFRCGFGKCRQTYAETNSSSMLTAHTKSCHLTEWEKADGRTTNSTSSKSAAVAKAFQPVDPKLSPKEQQAIDDRFKRLITELAQALNRLCEVPSRFTLKACLCADFEKYRQKVKAELANVPGRISLTLDPWTSVAQEGYLGLTAHWVTSEFELRELLLGFVSLPAEHTGEVLKEEVMSILRDYGIAHKTFAWTMDGAANMKAFFNDMKPDFN</sequence>
<gene>
    <name evidence="6" type="primary">RvY_14918-1</name>
    <name evidence="6" type="synonym">RvY_14918.1</name>
    <name evidence="6" type="ORF">RvY_14918</name>
</gene>
<dbReference type="SUPFAM" id="SSF53098">
    <property type="entry name" value="Ribonuclease H-like"/>
    <property type="match status" value="1"/>
</dbReference>
<evidence type="ECO:0000256" key="3">
    <source>
        <dbReference type="ARBA" id="ARBA00022771"/>
    </source>
</evidence>
<keyword evidence="7" id="KW-1185">Reference proteome</keyword>
<dbReference type="PANTHER" id="PTHR46481:SF10">
    <property type="entry name" value="ZINC FINGER BED DOMAIN-CONTAINING PROTEIN 39"/>
    <property type="match status" value="1"/>
</dbReference>
<organism evidence="6 7">
    <name type="scientific">Ramazzottius varieornatus</name>
    <name type="common">Water bear</name>
    <name type="synonym">Tardigrade</name>
    <dbReference type="NCBI Taxonomy" id="947166"/>
    <lineage>
        <taxon>Eukaryota</taxon>
        <taxon>Metazoa</taxon>
        <taxon>Ecdysozoa</taxon>
        <taxon>Tardigrada</taxon>
        <taxon>Eutardigrada</taxon>
        <taxon>Parachela</taxon>
        <taxon>Hypsibioidea</taxon>
        <taxon>Ramazzottiidae</taxon>
        <taxon>Ramazzottius</taxon>
    </lineage>
</organism>
<comment type="subcellular location">
    <subcellularLocation>
        <location evidence="1">Nucleus</location>
    </subcellularLocation>
</comment>
<dbReference type="OrthoDB" id="1607513at2759"/>
<keyword evidence="3" id="KW-0863">Zinc-finger</keyword>
<dbReference type="GO" id="GO:0005634">
    <property type="term" value="C:nucleus"/>
    <property type="evidence" value="ECO:0007669"/>
    <property type="project" value="UniProtKB-SubCell"/>
</dbReference>
<evidence type="ECO:0000256" key="4">
    <source>
        <dbReference type="ARBA" id="ARBA00022833"/>
    </source>
</evidence>
<dbReference type="InterPro" id="IPR012337">
    <property type="entry name" value="RNaseH-like_sf"/>
</dbReference>
<dbReference type="Proteomes" id="UP000186922">
    <property type="component" value="Unassembled WGS sequence"/>
</dbReference>
<keyword evidence="5" id="KW-0539">Nucleus</keyword>
<dbReference type="EMBL" id="BDGG01000011">
    <property type="protein sequence ID" value="GAV04668.1"/>
    <property type="molecule type" value="Genomic_DNA"/>
</dbReference>
<accession>A0A1D1VXX5</accession>
<evidence type="ECO:0000256" key="2">
    <source>
        <dbReference type="ARBA" id="ARBA00022723"/>
    </source>
</evidence>
<name>A0A1D1VXX5_RAMVA</name>
<dbReference type="GO" id="GO:0008270">
    <property type="term" value="F:zinc ion binding"/>
    <property type="evidence" value="ECO:0007669"/>
    <property type="project" value="UniProtKB-KW"/>
</dbReference>
<dbReference type="AlphaFoldDB" id="A0A1D1VXX5"/>
<proteinExistence type="predicted"/>
<keyword evidence="4" id="KW-0862">Zinc</keyword>
<protein>
    <recommendedName>
        <fullName evidence="8">BED-type domain-containing protein</fullName>
    </recommendedName>
</protein>
<evidence type="ECO:0000256" key="1">
    <source>
        <dbReference type="ARBA" id="ARBA00004123"/>
    </source>
</evidence>
<keyword evidence="2" id="KW-0479">Metal-binding</keyword>
<comment type="caution">
    <text evidence="6">The sequence shown here is derived from an EMBL/GenBank/DDBJ whole genome shotgun (WGS) entry which is preliminary data.</text>
</comment>
<evidence type="ECO:0000313" key="6">
    <source>
        <dbReference type="EMBL" id="GAV04668.1"/>
    </source>
</evidence>
<evidence type="ECO:0008006" key="8">
    <source>
        <dbReference type="Google" id="ProtNLM"/>
    </source>
</evidence>
<dbReference type="InterPro" id="IPR052035">
    <property type="entry name" value="ZnF_BED_domain_contain"/>
</dbReference>
<dbReference type="STRING" id="947166.A0A1D1VXX5"/>
<evidence type="ECO:0000313" key="7">
    <source>
        <dbReference type="Proteomes" id="UP000186922"/>
    </source>
</evidence>
<dbReference type="PANTHER" id="PTHR46481">
    <property type="entry name" value="ZINC FINGER BED DOMAIN-CONTAINING PROTEIN 4"/>
    <property type="match status" value="1"/>
</dbReference>